<keyword evidence="2" id="KW-0472">Membrane</keyword>
<dbReference type="InterPro" id="IPR037873">
    <property type="entry name" value="BamE-like"/>
</dbReference>
<reference evidence="4 5" key="1">
    <citation type="submission" date="2019-04" db="EMBL/GenBank/DDBJ databases">
        <title>Draft genome sequence of Youngimonas vesicularis.</title>
        <authorList>
            <person name="Hameed A."/>
        </authorList>
    </citation>
    <scope>NUCLEOTIDE SEQUENCE [LARGE SCALE GENOMIC DNA]</scope>
    <source>
        <strain evidence="4 5">CC-AMW-E</strain>
    </source>
</reference>
<name>A0A4S3MAH2_9RHOB</name>
<dbReference type="Gene3D" id="3.30.1450.10">
    <property type="match status" value="1"/>
</dbReference>
<dbReference type="EMBL" id="SSMD01000003">
    <property type="protein sequence ID" value="THD74839.1"/>
    <property type="molecule type" value="Genomic_DNA"/>
</dbReference>
<dbReference type="AlphaFoldDB" id="A0A4S3MAH2"/>
<organism evidence="4 5">
    <name type="scientific">Thalassobius vesicularis</name>
    <dbReference type="NCBI Taxonomy" id="1294297"/>
    <lineage>
        <taxon>Bacteria</taxon>
        <taxon>Pseudomonadati</taxon>
        <taxon>Pseudomonadota</taxon>
        <taxon>Alphaproteobacteria</taxon>
        <taxon>Rhodobacterales</taxon>
        <taxon>Roseobacteraceae</taxon>
        <taxon>Thalassovita</taxon>
    </lineage>
</organism>
<dbReference type="Pfam" id="PF04355">
    <property type="entry name" value="BamE"/>
    <property type="match status" value="1"/>
</dbReference>
<comment type="caution">
    <text evidence="4">The sequence shown here is derived from an EMBL/GenBank/DDBJ whole genome shotgun (WGS) entry which is preliminary data.</text>
</comment>
<evidence type="ECO:0000313" key="5">
    <source>
        <dbReference type="Proteomes" id="UP000306113"/>
    </source>
</evidence>
<feature type="domain" description="Outer membrane protein assembly factor BamE" evidence="3">
    <location>
        <begin position="31"/>
        <end position="106"/>
    </location>
</feature>
<dbReference type="Proteomes" id="UP000306113">
    <property type="component" value="Unassembled WGS sequence"/>
</dbReference>
<dbReference type="GO" id="GO:0019867">
    <property type="term" value="C:outer membrane"/>
    <property type="evidence" value="ECO:0007669"/>
    <property type="project" value="InterPro"/>
</dbReference>
<evidence type="ECO:0000313" key="4">
    <source>
        <dbReference type="EMBL" id="THD74839.1"/>
    </source>
</evidence>
<evidence type="ECO:0000259" key="3">
    <source>
        <dbReference type="Pfam" id="PF04355"/>
    </source>
</evidence>
<dbReference type="RefSeq" id="WP_136338695.1">
    <property type="nucleotide sequence ID" value="NZ_SSMD01000003.1"/>
</dbReference>
<keyword evidence="5" id="KW-1185">Reference proteome</keyword>
<proteinExistence type="predicted"/>
<evidence type="ECO:0000256" key="1">
    <source>
        <dbReference type="ARBA" id="ARBA00022729"/>
    </source>
</evidence>
<dbReference type="OrthoDB" id="7203955at2"/>
<dbReference type="InterPro" id="IPR007450">
    <property type="entry name" value="BamE_dom"/>
</dbReference>
<gene>
    <name evidence="4" type="ORF">E7681_07730</name>
</gene>
<dbReference type="PROSITE" id="PS51257">
    <property type="entry name" value="PROKAR_LIPOPROTEIN"/>
    <property type="match status" value="1"/>
</dbReference>
<evidence type="ECO:0000256" key="2">
    <source>
        <dbReference type="ARBA" id="ARBA00023136"/>
    </source>
</evidence>
<keyword evidence="1" id="KW-0732">Signal</keyword>
<accession>A0A4S3MAH2</accession>
<sequence length="151" mass="16630">MAGIPGKLKFAVVGGMMLVLAGCSAQYRNHGYVPPQEELANIVVGVDSRDSIAESIGTPTTSGVLNDSGYYYVRSKVRHYAYRAPEEIEREVVAITFDKRGVVRNIERFGLQDGRVVVLERRVTSSSIADKSFIRQLLGNIGRFTASDFVE</sequence>
<protein>
    <submittedName>
        <fullName evidence="4">Outer membrane protein assembly factor BamE</fullName>
    </submittedName>
</protein>